<feature type="compositionally biased region" description="Basic residues" evidence="1">
    <location>
        <begin position="1"/>
        <end position="10"/>
    </location>
</feature>
<proteinExistence type="predicted"/>
<comment type="caution">
    <text evidence="2">The sequence shown here is derived from an EMBL/GenBank/DDBJ whole genome shotgun (WGS) entry which is preliminary data.</text>
</comment>
<keyword evidence="3" id="KW-1185">Reference proteome</keyword>
<reference evidence="2 3" key="1">
    <citation type="submission" date="2021-06" db="EMBL/GenBank/DDBJ databases">
        <authorList>
            <person name="Kallberg Y."/>
            <person name="Tangrot J."/>
            <person name="Rosling A."/>
        </authorList>
    </citation>
    <scope>NUCLEOTIDE SEQUENCE [LARGE SCALE GENOMIC DNA]</scope>
    <source>
        <strain evidence="2 3">120-4 pot B 10/14</strain>
    </source>
</reference>
<feature type="non-terminal residue" evidence="2">
    <location>
        <position position="1"/>
    </location>
</feature>
<evidence type="ECO:0000313" key="2">
    <source>
        <dbReference type="EMBL" id="CAG8834244.1"/>
    </source>
</evidence>
<feature type="compositionally biased region" description="Polar residues" evidence="1">
    <location>
        <begin position="16"/>
        <end position="27"/>
    </location>
</feature>
<feature type="region of interest" description="Disordered" evidence="1">
    <location>
        <begin position="1"/>
        <end position="27"/>
    </location>
</feature>
<accession>A0ABN7WKJ1</accession>
<evidence type="ECO:0000256" key="1">
    <source>
        <dbReference type="SAM" id="MobiDB-lite"/>
    </source>
</evidence>
<dbReference type="Proteomes" id="UP000789901">
    <property type="component" value="Unassembled WGS sequence"/>
</dbReference>
<name>A0ABN7WKJ1_GIGMA</name>
<dbReference type="EMBL" id="CAJVQB010048943">
    <property type="protein sequence ID" value="CAG8834244.1"/>
    <property type="molecule type" value="Genomic_DNA"/>
</dbReference>
<sequence>QKQIKIKKSKEKNQNLSENSMNNTSQTEYANIDPFFKEEFDELLQINVEEISMDMDMNDELSIERFFDIRTFE</sequence>
<organism evidence="2 3">
    <name type="scientific">Gigaspora margarita</name>
    <dbReference type="NCBI Taxonomy" id="4874"/>
    <lineage>
        <taxon>Eukaryota</taxon>
        <taxon>Fungi</taxon>
        <taxon>Fungi incertae sedis</taxon>
        <taxon>Mucoromycota</taxon>
        <taxon>Glomeromycotina</taxon>
        <taxon>Glomeromycetes</taxon>
        <taxon>Diversisporales</taxon>
        <taxon>Gigasporaceae</taxon>
        <taxon>Gigaspora</taxon>
    </lineage>
</organism>
<evidence type="ECO:0000313" key="3">
    <source>
        <dbReference type="Proteomes" id="UP000789901"/>
    </source>
</evidence>
<gene>
    <name evidence="2" type="ORF">GMARGA_LOCUS31956</name>
</gene>
<protein>
    <submittedName>
        <fullName evidence="2">27012_t:CDS:1</fullName>
    </submittedName>
</protein>